<dbReference type="Pfam" id="PF13279">
    <property type="entry name" value="4HBT_2"/>
    <property type="match status" value="1"/>
</dbReference>
<dbReference type="CDD" id="cd00586">
    <property type="entry name" value="4HBT"/>
    <property type="match status" value="1"/>
</dbReference>
<organism evidence="1 2">
    <name type="scientific">Sphingomonas qilianensis</name>
    <dbReference type="NCBI Taxonomy" id="1736690"/>
    <lineage>
        <taxon>Bacteria</taxon>
        <taxon>Pseudomonadati</taxon>
        <taxon>Pseudomonadota</taxon>
        <taxon>Alphaproteobacteria</taxon>
        <taxon>Sphingomonadales</taxon>
        <taxon>Sphingomonadaceae</taxon>
        <taxon>Sphingomonas</taxon>
    </lineage>
</organism>
<keyword evidence="2" id="KW-1185">Reference proteome</keyword>
<evidence type="ECO:0000313" key="2">
    <source>
        <dbReference type="Proteomes" id="UP001404104"/>
    </source>
</evidence>
<dbReference type="RefSeq" id="WP_345864100.1">
    <property type="nucleotide sequence ID" value="NZ_JBDIMF010000002.1"/>
</dbReference>
<dbReference type="GO" id="GO:0016787">
    <property type="term" value="F:hydrolase activity"/>
    <property type="evidence" value="ECO:0007669"/>
    <property type="project" value="UniProtKB-KW"/>
</dbReference>
<proteinExistence type="predicted"/>
<dbReference type="Gene3D" id="3.10.129.10">
    <property type="entry name" value="Hotdog Thioesterase"/>
    <property type="match status" value="1"/>
</dbReference>
<comment type="caution">
    <text evidence="1">The sequence shown here is derived from an EMBL/GenBank/DDBJ whole genome shotgun (WGS) entry which is preliminary data.</text>
</comment>
<dbReference type="SUPFAM" id="SSF54637">
    <property type="entry name" value="Thioesterase/thiol ester dehydrase-isomerase"/>
    <property type="match status" value="1"/>
</dbReference>
<protein>
    <submittedName>
        <fullName evidence="1">Acyl-CoA thioesterase</fullName>
        <ecNumber evidence="1">3.1.2.-</ecNumber>
    </submittedName>
</protein>
<dbReference type="EC" id="3.1.2.-" evidence="1"/>
<sequence length="145" mass="15818">MPRPEAWRLDPATYPHRTTIQTRFQDLDPLGHINNVAMAGLFETARVRFNRAMGLAGWHGHRWLVANITLNYLAESFFPDDLEVCTGIGQVGTRSWQILAAGFQNDECVATCDAVIVMSGGGGATSLAEDFRAGLEANRVITIGA</sequence>
<name>A0ABU9XR60_9SPHN</name>
<dbReference type="Proteomes" id="UP001404104">
    <property type="component" value="Unassembled WGS sequence"/>
</dbReference>
<keyword evidence="1" id="KW-0378">Hydrolase</keyword>
<accession>A0ABU9XR60</accession>
<dbReference type="InterPro" id="IPR029069">
    <property type="entry name" value="HotDog_dom_sf"/>
</dbReference>
<evidence type="ECO:0000313" key="1">
    <source>
        <dbReference type="EMBL" id="MEN2786306.1"/>
    </source>
</evidence>
<gene>
    <name evidence="1" type="ORF">ABC969_07730</name>
</gene>
<dbReference type="EMBL" id="JBDIMF010000002">
    <property type="protein sequence ID" value="MEN2786306.1"/>
    <property type="molecule type" value="Genomic_DNA"/>
</dbReference>
<reference evidence="1 2" key="1">
    <citation type="submission" date="2024-05" db="EMBL/GenBank/DDBJ databases">
        <authorList>
            <person name="Liu Q."/>
            <person name="Xin Y.-H."/>
        </authorList>
    </citation>
    <scope>NUCLEOTIDE SEQUENCE [LARGE SCALE GENOMIC DNA]</scope>
    <source>
        <strain evidence="1 2">CGMCC 1.15349</strain>
    </source>
</reference>